<evidence type="ECO:0000313" key="2">
    <source>
        <dbReference type="Proteomes" id="UP001185028"/>
    </source>
</evidence>
<name>A0ABU1IVT8_9BACL</name>
<dbReference type="RefSeq" id="WP_188773561.1">
    <property type="nucleotide sequence ID" value="NZ_BMMB01000001.1"/>
</dbReference>
<comment type="caution">
    <text evidence="1">The sequence shown here is derived from an EMBL/GenBank/DDBJ whole genome shotgun (WGS) entry which is preliminary data.</text>
</comment>
<proteinExistence type="predicted"/>
<reference evidence="1 2" key="1">
    <citation type="submission" date="2023-07" db="EMBL/GenBank/DDBJ databases">
        <title>Genomic Encyclopedia of Type Strains, Phase IV (KMG-IV): sequencing the most valuable type-strain genomes for metagenomic binning, comparative biology and taxonomic classification.</title>
        <authorList>
            <person name="Goeker M."/>
        </authorList>
    </citation>
    <scope>NUCLEOTIDE SEQUENCE [LARGE SCALE GENOMIC DNA]</scope>
    <source>
        <strain evidence="1 2">DSM 22170</strain>
    </source>
</reference>
<dbReference type="Proteomes" id="UP001185028">
    <property type="component" value="Unassembled WGS sequence"/>
</dbReference>
<gene>
    <name evidence="1" type="ORF">JOC58_001242</name>
</gene>
<keyword evidence="2" id="KW-1185">Reference proteome</keyword>
<dbReference type="EMBL" id="JAVDQH010000004">
    <property type="protein sequence ID" value="MDR6243355.1"/>
    <property type="molecule type" value="Genomic_DNA"/>
</dbReference>
<protein>
    <submittedName>
        <fullName evidence="1">Uncharacterized protein</fullName>
    </submittedName>
</protein>
<organism evidence="1 2">
    <name type="scientific">Paenibacillus hunanensis</name>
    <dbReference type="NCBI Taxonomy" id="539262"/>
    <lineage>
        <taxon>Bacteria</taxon>
        <taxon>Bacillati</taxon>
        <taxon>Bacillota</taxon>
        <taxon>Bacilli</taxon>
        <taxon>Bacillales</taxon>
        <taxon>Paenibacillaceae</taxon>
        <taxon>Paenibacillus</taxon>
    </lineage>
</organism>
<accession>A0ABU1IVT8</accession>
<evidence type="ECO:0000313" key="1">
    <source>
        <dbReference type="EMBL" id="MDR6243355.1"/>
    </source>
</evidence>
<sequence>MKAVPLVDKNGHFIEDVLVDVSFTGTSLLGDKGTLIAEAVPSGLYKPYWDFEQSRWVEGMSTEEIAALQLVMTESSEQKIARLEQSDLDNKELIASLYEMLIAQGGQ</sequence>